<evidence type="ECO:0000256" key="2">
    <source>
        <dbReference type="ARBA" id="ARBA00023043"/>
    </source>
</evidence>
<gene>
    <name evidence="4" type="ORF">A2Y62_14805</name>
</gene>
<feature type="repeat" description="ANK" evidence="3">
    <location>
        <begin position="138"/>
        <end position="172"/>
    </location>
</feature>
<reference evidence="4 5" key="1">
    <citation type="journal article" date="2016" name="Nat. Commun.">
        <title>Thousands of microbial genomes shed light on interconnected biogeochemical processes in an aquifer system.</title>
        <authorList>
            <person name="Anantharaman K."/>
            <person name="Brown C.T."/>
            <person name="Hug L.A."/>
            <person name="Sharon I."/>
            <person name="Castelle C.J."/>
            <person name="Probst A.J."/>
            <person name="Thomas B.C."/>
            <person name="Singh A."/>
            <person name="Wilkins M.J."/>
            <person name="Karaoz U."/>
            <person name="Brodie E.L."/>
            <person name="Williams K.H."/>
            <person name="Hubbard S.S."/>
            <person name="Banfield J.F."/>
        </authorList>
    </citation>
    <scope>NUCLEOTIDE SEQUENCE [LARGE SCALE GENOMIC DNA]</scope>
</reference>
<dbReference type="Gene3D" id="1.25.40.20">
    <property type="entry name" value="Ankyrin repeat-containing domain"/>
    <property type="match status" value="2"/>
</dbReference>
<dbReference type="PROSITE" id="PS50088">
    <property type="entry name" value="ANK_REPEAT"/>
    <property type="match status" value="6"/>
</dbReference>
<sequence>MNNWKIGIIFIMVLAILLMNQDSNALVKEFCPVRYISVKENDKEIDEFVDVASDGYMSELLEIMRNNPDIVKTAGGEALRRAASNEHVEIVRELLKAGVDINDPGLTSVLHAALSGGNEIIVREILAAGAQVNVRDLNGWTPLHYAAMGWVLHTDLAKLLLQAGADPNVLDHYCAPPIPEVWIDDIKDELIKAGAIFDLMSNQSETASQSTDRKEINTAIDNGKEAMVDIVQQKNRLNYKLIMASCLGNAELVKKLIKEGANVKFKDKTGTTALMMAALKKHTEVVKELIQAGADVNARDYEGDTPLHAALYMMSGRSHIARELIKASADVNMFNDRGCSPFHLVALRGCNYIELTK</sequence>
<feature type="repeat" description="ANK" evidence="3">
    <location>
        <begin position="302"/>
        <end position="336"/>
    </location>
</feature>
<comment type="caution">
    <text evidence="4">The sequence shown here is derived from an EMBL/GenBank/DDBJ whole genome shotgun (WGS) entry which is preliminary data.</text>
</comment>
<proteinExistence type="predicted"/>
<dbReference type="PANTHER" id="PTHR24171:SF9">
    <property type="entry name" value="ANKYRIN REPEAT DOMAIN-CONTAINING PROTEIN 39"/>
    <property type="match status" value="1"/>
</dbReference>
<dbReference type="GO" id="GO:0085020">
    <property type="term" value="P:protein K6-linked ubiquitination"/>
    <property type="evidence" value="ECO:0007669"/>
    <property type="project" value="TreeGrafter"/>
</dbReference>
<dbReference type="Proteomes" id="UP000178943">
    <property type="component" value="Unassembled WGS sequence"/>
</dbReference>
<protein>
    <submittedName>
        <fullName evidence="4">Uncharacterized protein</fullName>
    </submittedName>
</protein>
<evidence type="ECO:0000256" key="1">
    <source>
        <dbReference type="ARBA" id="ARBA00022737"/>
    </source>
</evidence>
<feature type="repeat" description="ANK" evidence="3">
    <location>
        <begin position="269"/>
        <end position="301"/>
    </location>
</feature>
<feature type="repeat" description="ANK" evidence="3">
    <location>
        <begin position="236"/>
        <end position="268"/>
    </location>
</feature>
<organism evidence="4 5">
    <name type="scientific">Candidatus Fischerbacteria bacterium RBG_13_37_8</name>
    <dbReference type="NCBI Taxonomy" id="1817863"/>
    <lineage>
        <taxon>Bacteria</taxon>
        <taxon>Candidatus Fischeribacteriota</taxon>
    </lineage>
</organism>
<dbReference type="AlphaFoldDB" id="A0A1F5VMW6"/>
<dbReference type="SUPFAM" id="SSF48403">
    <property type="entry name" value="Ankyrin repeat"/>
    <property type="match status" value="1"/>
</dbReference>
<dbReference type="EMBL" id="MFGW01000132">
    <property type="protein sequence ID" value="OGF64719.1"/>
    <property type="molecule type" value="Genomic_DNA"/>
</dbReference>
<dbReference type="PROSITE" id="PS50297">
    <property type="entry name" value="ANK_REP_REGION"/>
    <property type="match status" value="4"/>
</dbReference>
<name>A0A1F5VMW6_9BACT</name>
<dbReference type="STRING" id="1817863.A2Y62_14805"/>
<evidence type="ECO:0000256" key="3">
    <source>
        <dbReference type="PROSITE-ProRule" id="PRU00023"/>
    </source>
</evidence>
<evidence type="ECO:0000313" key="4">
    <source>
        <dbReference type="EMBL" id="OGF64719.1"/>
    </source>
</evidence>
<keyword evidence="2 3" id="KW-0040">ANK repeat</keyword>
<dbReference type="InterPro" id="IPR002110">
    <property type="entry name" value="Ankyrin_rpt"/>
</dbReference>
<evidence type="ECO:0000313" key="5">
    <source>
        <dbReference type="Proteomes" id="UP000178943"/>
    </source>
</evidence>
<accession>A0A1F5VMW6</accession>
<dbReference type="SMART" id="SM00248">
    <property type="entry name" value="ANK"/>
    <property type="match status" value="6"/>
</dbReference>
<feature type="repeat" description="ANK" evidence="3">
    <location>
        <begin position="74"/>
        <end position="102"/>
    </location>
</feature>
<feature type="repeat" description="ANK" evidence="3">
    <location>
        <begin position="104"/>
        <end position="137"/>
    </location>
</feature>
<dbReference type="Pfam" id="PF12796">
    <property type="entry name" value="Ank_2"/>
    <property type="match status" value="2"/>
</dbReference>
<dbReference type="GO" id="GO:0004842">
    <property type="term" value="F:ubiquitin-protein transferase activity"/>
    <property type="evidence" value="ECO:0007669"/>
    <property type="project" value="TreeGrafter"/>
</dbReference>
<keyword evidence="1" id="KW-0677">Repeat</keyword>
<dbReference type="PANTHER" id="PTHR24171">
    <property type="entry name" value="ANKYRIN REPEAT DOMAIN-CONTAINING PROTEIN 39-RELATED"/>
    <property type="match status" value="1"/>
</dbReference>
<dbReference type="PRINTS" id="PR01415">
    <property type="entry name" value="ANKYRIN"/>
</dbReference>
<dbReference type="InterPro" id="IPR036770">
    <property type="entry name" value="Ankyrin_rpt-contain_sf"/>
</dbReference>